<dbReference type="PANTHER" id="PTHR12592">
    <property type="entry name" value="ATP-DEPENDENT (S)-NAD(P)H-HYDRATE DEHYDRATASE FAMILY MEMBER"/>
    <property type="match status" value="1"/>
</dbReference>
<dbReference type="Gene3D" id="3.40.1190.20">
    <property type="match status" value="1"/>
</dbReference>
<comment type="cofactor">
    <cofactor evidence="18 19">
        <name>K(+)</name>
        <dbReference type="ChEBI" id="CHEBI:29103"/>
    </cofactor>
    <text evidence="18 19">Binds 1 potassium ion per subunit.</text>
</comment>
<evidence type="ECO:0000256" key="3">
    <source>
        <dbReference type="ARBA" id="ARBA00006001"/>
    </source>
</evidence>
<evidence type="ECO:0000256" key="9">
    <source>
        <dbReference type="ARBA" id="ARBA00022958"/>
    </source>
</evidence>
<dbReference type="Pfam" id="PF01256">
    <property type="entry name" value="Carb_kinase"/>
    <property type="match status" value="1"/>
</dbReference>
<feature type="binding site" evidence="18">
    <location>
        <begin position="67"/>
        <end position="71"/>
    </location>
    <ligand>
        <name>(6S)-NADPHX</name>
        <dbReference type="ChEBI" id="CHEBI:64076"/>
    </ligand>
</feature>
<evidence type="ECO:0000256" key="15">
    <source>
        <dbReference type="ARBA" id="ARBA00048238"/>
    </source>
</evidence>
<keyword evidence="12 17" id="KW-0456">Lyase</keyword>
<reference evidence="22 23" key="1">
    <citation type="submission" date="2023-10" db="EMBL/GenBank/DDBJ databases">
        <title>Characteristics and mechanism of a salt-tolerant marine origin heterotrophic nitrifying- aerobic denitrifying bacteria Marinobacter xestospongiae HN1.</title>
        <authorList>
            <person name="Qi R."/>
        </authorList>
    </citation>
    <scope>NUCLEOTIDE SEQUENCE [LARGE SCALE GENOMIC DNA]</scope>
    <source>
        <strain evidence="22 23">HN1</strain>
    </source>
</reference>
<evidence type="ECO:0000259" key="20">
    <source>
        <dbReference type="PROSITE" id="PS51383"/>
    </source>
</evidence>
<evidence type="ECO:0000313" key="23">
    <source>
        <dbReference type="Proteomes" id="UP001269819"/>
    </source>
</evidence>
<protein>
    <recommendedName>
        <fullName evidence="19">Bifunctional NAD(P)H-hydrate repair enzyme</fullName>
    </recommendedName>
    <alternativeName>
        <fullName evidence="19">Nicotinamide nucleotide repair protein</fullName>
    </alternativeName>
    <domain>
        <recommendedName>
            <fullName evidence="19">ADP-dependent (S)-NAD(P)H-hydrate dehydratase</fullName>
            <ecNumber evidence="19">4.2.1.136</ecNumber>
        </recommendedName>
        <alternativeName>
            <fullName evidence="19">ADP-dependent NAD(P)HX dehydratase</fullName>
        </alternativeName>
    </domain>
    <domain>
        <recommendedName>
            <fullName evidence="19">NAD(P)H-hydrate epimerase</fullName>
            <ecNumber evidence="19">5.1.99.6</ecNumber>
        </recommendedName>
    </domain>
</protein>
<dbReference type="Pfam" id="PF03853">
    <property type="entry name" value="YjeF_N"/>
    <property type="match status" value="1"/>
</dbReference>
<comment type="catalytic activity">
    <reaction evidence="1 18 19">
        <text>(6R)-NADHX = (6S)-NADHX</text>
        <dbReference type="Rhea" id="RHEA:32215"/>
        <dbReference type="ChEBI" id="CHEBI:64074"/>
        <dbReference type="ChEBI" id="CHEBI:64075"/>
        <dbReference type="EC" id="5.1.99.6"/>
    </reaction>
</comment>
<evidence type="ECO:0000256" key="4">
    <source>
        <dbReference type="ARBA" id="ARBA00009524"/>
    </source>
</evidence>
<comment type="function">
    <text evidence="17">Catalyzes the dehydration of the S-form of NAD(P)HX at the expense of ADP, which is converted to AMP. Together with NAD(P)HX epimerase, which catalyzes the epimerization of the S- and R-forms, the enzyme allows the repair of both epimers of NAD(P)HX, a damaged form of NAD(P)H that is a result of enzymatic or heat-dependent hydration.</text>
</comment>
<dbReference type="NCBIfam" id="TIGR00196">
    <property type="entry name" value="yjeF_cterm"/>
    <property type="match status" value="1"/>
</dbReference>
<dbReference type="InterPro" id="IPR017953">
    <property type="entry name" value="Carbohydrate_kinase_pred_CS"/>
</dbReference>
<comment type="similarity">
    <text evidence="3 19">In the N-terminal section; belongs to the NnrE/AIBP family.</text>
</comment>
<feature type="binding site" evidence="17">
    <location>
        <position position="448"/>
    </location>
    <ligand>
        <name>AMP</name>
        <dbReference type="ChEBI" id="CHEBI:456215"/>
    </ligand>
</feature>
<feature type="binding site" evidence="17">
    <location>
        <position position="382"/>
    </location>
    <ligand>
        <name>(6S)-NADPHX</name>
        <dbReference type="ChEBI" id="CHEBI:64076"/>
    </ligand>
</feature>
<comment type="caution">
    <text evidence="18">Lacks conserved residue(s) required for the propagation of feature annotation.</text>
</comment>
<dbReference type="InterPro" id="IPR000631">
    <property type="entry name" value="CARKD"/>
</dbReference>
<keyword evidence="9 18" id="KW-0630">Potassium</keyword>
<gene>
    <name evidence="18" type="primary">nnrE</name>
    <name evidence="17" type="synonym">nnrD</name>
    <name evidence="22" type="ORF">RYS15_03610</name>
</gene>
<dbReference type="HAMAP" id="MF_01965">
    <property type="entry name" value="NADHX_dehydratase"/>
    <property type="match status" value="1"/>
</dbReference>
<organism evidence="22 23">
    <name type="scientific">Marinobacter xestospongiae</name>
    <dbReference type="NCBI Taxonomy" id="994319"/>
    <lineage>
        <taxon>Bacteria</taxon>
        <taxon>Pseudomonadati</taxon>
        <taxon>Pseudomonadota</taxon>
        <taxon>Gammaproteobacteria</taxon>
        <taxon>Pseudomonadales</taxon>
        <taxon>Marinobacteraceae</taxon>
        <taxon>Marinobacter</taxon>
    </lineage>
</organism>
<evidence type="ECO:0000256" key="2">
    <source>
        <dbReference type="ARBA" id="ARBA00000909"/>
    </source>
</evidence>
<sequence>MNDAGSHSLPETLYSADAVREIDRYVIEGGHVDGFELMQRAAAATFRHLVKVWPEPGSLLVLCGAGNNGGDGYLVAASAVRHGWSVACVAVADPQRLQGDARRAWQKAESDGVPVQRWQDLEPTVADRLFDGAGLIVDAMLGTGVRGAPRGDFADLIARCNALAAPVLAVDLPSGLDATTGQVAGEAVKADLTVTFIGLKTGLFTGQGPAVTGRVVFDDLDVAALVPRSGQKPQAWRRNWQSLAASLPRRPATAHKGRFGHLLVVAGDRGFGGAALLAAEAAARSGAGLVTLATRPEHVAPALTRCPSLMVQGVIHGSELPPLLARATAVVCGPGLGQGSWGQQMLQQVLVSEVPQILDADALNLMATRVPVRAGNHVLTPHPGEAARLLGVSVPEVEADRLAAAVSLQQTFGGTVLLKGAGTVIVGDEGLPTVIDGSNPGLATGGMGDVLSGIIAALLAQTGDPRASAEMAAALHLAAADRASRQRGFMGLLPMDVIDRLPELLGAAEGVVVPAGPNSGMLE</sequence>
<dbReference type="SUPFAM" id="SSF64153">
    <property type="entry name" value="YjeF N-terminal domain-like"/>
    <property type="match status" value="1"/>
</dbReference>
<dbReference type="Gene3D" id="3.40.50.10260">
    <property type="entry name" value="YjeF N-terminal domain"/>
    <property type="match status" value="1"/>
</dbReference>
<dbReference type="PROSITE" id="PS01050">
    <property type="entry name" value="YJEF_C_2"/>
    <property type="match status" value="1"/>
</dbReference>
<dbReference type="InterPro" id="IPR036652">
    <property type="entry name" value="YjeF_N_dom_sf"/>
</dbReference>
<keyword evidence="23" id="KW-1185">Reference proteome</keyword>
<keyword evidence="5 18" id="KW-0479">Metal-binding</keyword>
<comment type="catalytic activity">
    <reaction evidence="2 18 19">
        <text>(6R)-NADPHX = (6S)-NADPHX</text>
        <dbReference type="Rhea" id="RHEA:32227"/>
        <dbReference type="ChEBI" id="CHEBI:64076"/>
        <dbReference type="ChEBI" id="CHEBI:64077"/>
        <dbReference type="EC" id="5.1.99.6"/>
    </reaction>
</comment>
<evidence type="ECO:0000313" key="22">
    <source>
        <dbReference type="EMBL" id="MDV2077749.1"/>
    </source>
</evidence>
<dbReference type="PANTHER" id="PTHR12592:SF0">
    <property type="entry name" value="ATP-DEPENDENT (S)-NAD(P)H-HYDRATE DEHYDRATASE"/>
    <property type="match status" value="1"/>
</dbReference>
<comment type="similarity">
    <text evidence="4 19">In the C-terminal section; belongs to the NnrD/CARKD family.</text>
</comment>
<comment type="similarity">
    <text evidence="18">Belongs to the NnrE/AIBP family.</text>
</comment>
<comment type="subunit">
    <text evidence="17">Homotetramer.</text>
</comment>
<feature type="binding site" evidence="18">
    <location>
        <position position="138"/>
    </location>
    <ligand>
        <name>K(+)</name>
        <dbReference type="ChEBI" id="CHEBI:29103"/>
    </ligand>
</feature>
<keyword evidence="7 17" id="KW-0067">ATP-binding</keyword>
<accession>A0ABU3VU10</accession>
<dbReference type="RefSeq" id="WP_316972631.1">
    <property type="nucleotide sequence ID" value="NZ_JAWIIJ010000002.1"/>
</dbReference>
<dbReference type="PROSITE" id="PS51385">
    <property type="entry name" value="YJEF_N"/>
    <property type="match status" value="1"/>
</dbReference>
<evidence type="ECO:0000256" key="18">
    <source>
        <dbReference type="HAMAP-Rule" id="MF_01966"/>
    </source>
</evidence>
<dbReference type="InterPro" id="IPR030677">
    <property type="entry name" value="Nnr"/>
</dbReference>
<feature type="binding site" evidence="18">
    <location>
        <position position="174"/>
    </location>
    <ligand>
        <name>K(+)</name>
        <dbReference type="ChEBI" id="CHEBI:29103"/>
    </ligand>
</feature>
<feature type="binding site" evidence="17">
    <location>
        <position position="274"/>
    </location>
    <ligand>
        <name>(6S)-NADPHX</name>
        <dbReference type="ChEBI" id="CHEBI:64076"/>
    </ligand>
</feature>
<comment type="function">
    <text evidence="14 19">Bifunctional enzyme that catalyzes the epimerization of the S- and R-forms of NAD(P)HX and the dehydration of the S-form of NAD(P)HX at the expense of ADP, which is converted to AMP. This allows the repair of both epimers of NAD(P)HX, a damaged form of NAD(P)H that is a result of enzymatic or heat-dependent hydration.</text>
</comment>
<dbReference type="PIRSF" id="PIRSF017184">
    <property type="entry name" value="Nnr"/>
    <property type="match status" value="1"/>
</dbReference>
<comment type="function">
    <text evidence="18">Catalyzes the epimerization of the S- and R-forms of NAD(P)HX, a damaged form of NAD(P)H that is a result of enzymatic or heat-dependent hydration. This is a prerequisite for the S-specific NAD(P)H-hydrate dehydratase to allow the repair of both epimers of NAD(P)HX.</text>
</comment>
<keyword evidence="6 17" id="KW-0547">Nucleotide-binding</keyword>
<keyword evidence="10 17" id="KW-0520">NAD</keyword>
<evidence type="ECO:0000256" key="6">
    <source>
        <dbReference type="ARBA" id="ARBA00022741"/>
    </source>
</evidence>
<evidence type="ECO:0000256" key="14">
    <source>
        <dbReference type="ARBA" id="ARBA00025153"/>
    </source>
</evidence>
<comment type="similarity">
    <text evidence="17">Belongs to the NnrD/CARKD family.</text>
</comment>
<evidence type="ECO:0000256" key="19">
    <source>
        <dbReference type="PIRNR" id="PIRNR017184"/>
    </source>
</evidence>
<feature type="binding site" evidence="18">
    <location>
        <position position="68"/>
    </location>
    <ligand>
        <name>K(+)</name>
        <dbReference type="ChEBI" id="CHEBI:29103"/>
    </ligand>
</feature>
<feature type="binding site" evidence="17">
    <location>
        <position position="335"/>
    </location>
    <ligand>
        <name>(6S)-NADPHX</name>
        <dbReference type="ChEBI" id="CHEBI:64076"/>
    </ligand>
</feature>
<dbReference type="EC" id="5.1.99.6" evidence="19"/>
<keyword evidence="11 18" id="KW-0413">Isomerase</keyword>
<keyword evidence="13" id="KW-0511">Multifunctional enzyme</keyword>
<evidence type="ECO:0000256" key="5">
    <source>
        <dbReference type="ARBA" id="ARBA00022723"/>
    </source>
</evidence>
<proteinExistence type="inferred from homology"/>
<evidence type="ECO:0000256" key="13">
    <source>
        <dbReference type="ARBA" id="ARBA00023268"/>
    </source>
</evidence>
<evidence type="ECO:0000256" key="8">
    <source>
        <dbReference type="ARBA" id="ARBA00022857"/>
    </source>
</evidence>
<comment type="catalytic activity">
    <reaction evidence="15 17 19">
        <text>(6S)-NADHX + ADP = AMP + phosphate + NADH + H(+)</text>
        <dbReference type="Rhea" id="RHEA:32223"/>
        <dbReference type="ChEBI" id="CHEBI:15378"/>
        <dbReference type="ChEBI" id="CHEBI:43474"/>
        <dbReference type="ChEBI" id="CHEBI:57945"/>
        <dbReference type="ChEBI" id="CHEBI:64074"/>
        <dbReference type="ChEBI" id="CHEBI:456215"/>
        <dbReference type="ChEBI" id="CHEBI:456216"/>
        <dbReference type="EC" id="4.2.1.136"/>
    </reaction>
</comment>
<dbReference type="NCBIfam" id="TIGR00197">
    <property type="entry name" value="yjeF_nterm"/>
    <property type="match status" value="1"/>
</dbReference>
<dbReference type="EC" id="4.2.1.136" evidence="19"/>
<dbReference type="Proteomes" id="UP001269819">
    <property type="component" value="Unassembled WGS sequence"/>
</dbReference>
<evidence type="ECO:0000256" key="16">
    <source>
        <dbReference type="ARBA" id="ARBA00049209"/>
    </source>
</evidence>
<keyword evidence="8 17" id="KW-0521">NADP</keyword>
<dbReference type="CDD" id="cd01171">
    <property type="entry name" value="YXKO-related"/>
    <property type="match status" value="1"/>
</dbReference>
<evidence type="ECO:0000256" key="11">
    <source>
        <dbReference type="ARBA" id="ARBA00023235"/>
    </source>
</evidence>
<dbReference type="SUPFAM" id="SSF53613">
    <property type="entry name" value="Ribokinase-like"/>
    <property type="match status" value="1"/>
</dbReference>
<dbReference type="PROSITE" id="PS51383">
    <property type="entry name" value="YJEF_C_3"/>
    <property type="match status" value="1"/>
</dbReference>
<comment type="caution">
    <text evidence="22">The sequence shown here is derived from an EMBL/GenBank/DDBJ whole genome shotgun (WGS) entry which is preliminary data.</text>
</comment>
<comment type="cofactor">
    <cofactor evidence="17">
        <name>Mg(2+)</name>
        <dbReference type="ChEBI" id="CHEBI:18420"/>
    </cofactor>
</comment>
<feature type="binding site" evidence="18">
    <location>
        <position position="171"/>
    </location>
    <ligand>
        <name>(6S)-NADPHX</name>
        <dbReference type="ChEBI" id="CHEBI:64076"/>
    </ligand>
</feature>
<feature type="binding site" evidence="17">
    <location>
        <begin position="419"/>
        <end position="423"/>
    </location>
    <ligand>
        <name>AMP</name>
        <dbReference type="ChEBI" id="CHEBI:456215"/>
    </ligand>
</feature>
<dbReference type="InterPro" id="IPR004443">
    <property type="entry name" value="YjeF_N_dom"/>
</dbReference>
<feature type="domain" description="YjeF N-terminal" evidence="21">
    <location>
        <begin position="19"/>
        <end position="228"/>
    </location>
</feature>
<comment type="catalytic activity">
    <reaction evidence="16 17 19">
        <text>(6S)-NADPHX + ADP = AMP + phosphate + NADPH + H(+)</text>
        <dbReference type="Rhea" id="RHEA:32235"/>
        <dbReference type="ChEBI" id="CHEBI:15378"/>
        <dbReference type="ChEBI" id="CHEBI:43474"/>
        <dbReference type="ChEBI" id="CHEBI:57783"/>
        <dbReference type="ChEBI" id="CHEBI:64076"/>
        <dbReference type="ChEBI" id="CHEBI:456215"/>
        <dbReference type="ChEBI" id="CHEBI:456216"/>
        <dbReference type="EC" id="4.2.1.136"/>
    </reaction>
</comment>
<evidence type="ECO:0000256" key="1">
    <source>
        <dbReference type="ARBA" id="ARBA00000013"/>
    </source>
</evidence>
<name>A0ABU3VU10_9GAMM</name>
<evidence type="ECO:0000256" key="7">
    <source>
        <dbReference type="ARBA" id="ARBA00022840"/>
    </source>
</evidence>
<feature type="binding site" evidence="17">
    <location>
        <position position="449"/>
    </location>
    <ligand>
        <name>(6S)-NADPHX</name>
        <dbReference type="ChEBI" id="CHEBI:64076"/>
    </ligand>
</feature>
<feature type="domain" description="YjeF C-terminal" evidence="20">
    <location>
        <begin position="239"/>
        <end position="508"/>
    </location>
</feature>
<evidence type="ECO:0000256" key="17">
    <source>
        <dbReference type="HAMAP-Rule" id="MF_01965"/>
    </source>
</evidence>
<evidence type="ECO:0000256" key="12">
    <source>
        <dbReference type="ARBA" id="ARBA00023239"/>
    </source>
</evidence>
<evidence type="ECO:0000256" key="10">
    <source>
        <dbReference type="ARBA" id="ARBA00023027"/>
    </source>
</evidence>
<evidence type="ECO:0000259" key="21">
    <source>
        <dbReference type="PROSITE" id="PS51385"/>
    </source>
</evidence>
<dbReference type="HAMAP" id="MF_01966">
    <property type="entry name" value="NADHX_epimerase"/>
    <property type="match status" value="1"/>
</dbReference>
<dbReference type="EMBL" id="JAWIIJ010000002">
    <property type="protein sequence ID" value="MDV2077749.1"/>
    <property type="molecule type" value="Genomic_DNA"/>
</dbReference>
<dbReference type="InterPro" id="IPR029056">
    <property type="entry name" value="Ribokinase-like"/>
</dbReference>
<feature type="binding site" evidence="18">
    <location>
        <begin position="142"/>
        <end position="148"/>
    </location>
    <ligand>
        <name>(6S)-NADPHX</name>
        <dbReference type="ChEBI" id="CHEBI:64076"/>
    </ligand>
</feature>